<dbReference type="Proteomes" id="UP000027222">
    <property type="component" value="Unassembled WGS sequence"/>
</dbReference>
<dbReference type="AlphaFoldDB" id="A0A067TMX6"/>
<protein>
    <recommendedName>
        <fullName evidence="3">F-box domain-containing protein</fullName>
    </recommendedName>
</protein>
<dbReference type="Gene3D" id="3.80.10.10">
    <property type="entry name" value="Ribonuclease Inhibitor"/>
    <property type="match status" value="1"/>
</dbReference>
<proteinExistence type="predicted"/>
<keyword evidence="2" id="KW-1185">Reference proteome</keyword>
<accession>A0A067TMX6</accession>
<evidence type="ECO:0000313" key="2">
    <source>
        <dbReference type="Proteomes" id="UP000027222"/>
    </source>
</evidence>
<dbReference type="EMBL" id="KL142368">
    <property type="protein sequence ID" value="KDR84491.1"/>
    <property type="molecule type" value="Genomic_DNA"/>
</dbReference>
<organism evidence="1 2">
    <name type="scientific">Galerina marginata (strain CBS 339.88)</name>
    <dbReference type="NCBI Taxonomy" id="685588"/>
    <lineage>
        <taxon>Eukaryota</taxon>
        <taxon>Fungi</taxon>
        <taxon>Dikarya</taxon>
        <taxon>Basidiomycota</taxon>
        <taxon>Agaricomycotina</taxon>
        <taxon>Agaricomycetes</taxon>
        <taxon>Agaricomycetidae</taxon>
        <taxon>Agaricales</taxon>
        <taxon>Agaricineae</taxon>
        <taxon>Strophariaceae</taxon>
        <taxon>Galerina</taxon>
    </lineage>
</organism>
<sequence>MPVQSRWVLPQELIDTIIYDLSEDTSTLKACVIVCQNWRPISQSALFRTIRFDQQTMVAYDRSMELLAGTLSENPKLGDLVRAFYVQWAGDHLYKFLKIAAFRSLEQVAMRHMSWVQYTDEGLRCTHKLFQLPSMKTVELFDTTFEEAKDLAKFFEACGPNIKTLRLHRVCFLKRVTGDPSIPYMLHGMDRPKPETEELEFIPENRPKLQTLEIVRGSASYLAEWLFEKKSPFDLSEVEELRFEEDIERNNLDNLAKLLRICSNNLKSLDIYAPREPLNPNNINIRAPTMPNLRNLTISGIGRYAISSAVPWLSQITSDSGIRKLTIKFRFGSALARSVTKPTMNWDDLDNTIDNLPLMSLEDIEVKIPKRDRQTDEDVEKIYRSYLPKVTERSICRLTIL</sequence>
<dbReference type="HOGENOM" id="CLU_036316_4_1_1"/>
<evidence type="ECO:0000313" key="1">
    <source>
        <dbReference type="EMBL" id="KDR84491.1"/>
    </source>
</evidence>
<gene>
    <name evidence="1" type="ORF">GALMADRAFT_220222</name>
</gene>
<dbReference type="SUPFAM" id="SSF52047">
    <property type="entry name" value="RNI-like"/>
    <property type="match status" value="1"/>
</dbReference>
<name>A0A067TMX6_GALM3</name>
<reference evidence="2" key="1">
    <citation type="journal article" date="2014" name="Proc. Natl. Acad. Sci. U.S.A.">
        <title>Extensive sampling of basidiomycete genomes demonstrates inadequacy of the white-rot/brown-rot paradigm for wood decay fungi.</title>
        <authorList>
            <person name="Riley R."/>
            <person name="Salamov A.A."/>
            <person name="Brown D.W."/>
            <person name="Nagy L.G."/>
            <person name="Floudas D."/>
            <person name="Held B.W."/>
            <person name="Levasseur A."/>
            <person name="Lombard V."/>
            <person name="Morin E."/>
            <person name="Otillar R."/>
            <person name="Lindquist E.A."/>
            <person name="Sun H."/>
            <person name="LaButti K.M."/>
            <person name="Schmutz J."/>
            <person name="Jabbour D."/>
            <person name="Luo H."/>
            <person name="Baker S.E."/>
            <person name="Pisabarro A.G."/>
            <person name="Walton J.D."/>
            <person name="Blanchette R.A."/>
            <person name="Henrissat B."/>
            <person name="Martin F."/>
            <person name="Cullen D."/>
            <person name="Hibbett D.S."/>
            <person name="Grigoriev I.V."/>
        </authorList>
    </citation>
    <scope>NUCLEOTIDE SEQUENCE [LARGE SCALE GENOMIC DNA]</scope>
    <source>
        <strain evidence="2">CBS 339.88</strain>
    </source>
</reference>
<dbReference type="PANTHER" id="PTHR38926">
    <property type="entry name" value="F-BOX DOMAIN CONTAINING PROTEIN, EXPRESSED"/>
    <property type="match status" value="1"/>
</dbReference>
<dbReference type="InterPro" id="IPR032675">
    <property type="entry name" value="LRR_dom_sf"/>
</dbReference>
<dbReference type="OrthoDB" id="2788229at2759"/>
<dbReference type="PANTHER" id="PTHR38926:SF5">
    <property type="entry name" value="F-BOX AND LEUCINE-RICH REPEAT PROTEIN 6"/>
    <property type="match status" value="1"/>
</dbReference>
<evidence type="ECO:0008006" key="3">
    <source>
        <dbReference type="Google" id="ProtNLM"/>
    </source>
</evidence>